<dbReference type="GO" id="GO:0016798">
    <property type="term" value="F:hydrolase activity, acting on glycosyl bonds"/>
    <property type="evidence" value="ECO:0007669"/>
    <property type="project" value="UniProtKB-KW"/>
</dbReference>
<dbReference type="AlphaFoldDB" id="A0A396GW11"/>
<evidence type="ECO:0000313" key="1">
    <source>
        <dbReference type="EMBL" id="RHN43005.1"/>
    </source>
</evidence>
<dbReference type="EMBL" id="PSQE01000008">
    <property type="protein sequence ID" value="RHN43005.1"/>
    <property type="molecule type" value="Genomic_DNA"/>
</dbReference>
<evidence type="ECO:0000313" key="2">
    <source>
        <dbReference type="Proteomes" id="UP000265566"/>
    </source>
</evidence>
<name>A0A396GW11_MEDTR</name>
<dbReference type="Gramene" id="rna49523">
    <property type="protein sequence ID" value="RHN43005.1"/>
    <property type="gene ID" value="gene49523"/>
</dbReference>
<dbReference type="PANTHER" id="PTHR14363">
    <property type="entry name" value="HEPARANASE-RELATED"/>
    <property type="match status" value="1"/>
</dbReference>
<keyword evidence="1" id="KW-0326">Glycosidase</keyword>
<gene>
    <name evidence="1" type="ORF">MtrunA17_Chr8g0383141</name>
</gene>
<accession>A0A396GW11</accession>
<dbReference type="Proteomes" id="UP000265566">
    <property type="component" value="Chromosome 8"/>
</dbReference>
<reference evidence="2" key="1">
    <citation type="journal article" date="2018" name="Nat. Plants">
        <title>Whole-genome landscape of Medicago truncatula symbiotic genes.</title>
        <authorList>
            <person name="Pecrix Y."/>
            <person name="Staton S.E."/>
            <person name="Sallet E."/>
            <person name="Lelandais-Briere C."/>
            <person name="Moreau S."/>
            <person name="Carrere S."/>
            <person name="Blein T."/>
            <person name="Jardinaud M.F."/>
            <person name="Latrasse D."/>
            <person name="Zouine M."/>
            <person name="Zahm M."/>
            <person name="Kreplak J."/>
            <person name="Mayjonade B."/>
            <person name="Satge C."/>
            <person name="Perez M."/>
            <person name="Cauet S."/>
            <person name="Marande W."/>
            <person name="Chantry-Darmon C."/>
            <person name="Lopez-Roques C."/>
            <person name="Bouchez O."/>
            <person name="Berard A."/>
            <person name="Debelle F."/>
            <person name="Munos S."/>
            <person name="Bendahmane A."/>
            <person name="Berges H."/>
            <person name="Niebel A."/>
            <person name="Buitink J."/>
            <person name="Frugier F."/>
            <person name="Benhamed M."/>
            <person name="Crespi M."/>
            <person name="Gouzy J."/>
            <person name="Gamas P."/>
        </authorList>
    </citation>
    <scope>NUCLEOTIDE SEQUENCE [LARGE SCALE GENOMIC DNA]</scope>
    <source>
        <strain evidence="2">cv. Jemalong A17</strain>
    </source>
</reference>
<dbReference type="PANTHER" id="PTHR14363:SF35">
    <property type="entry name" value="GLYCOSIDE HYDROLASE FAMILY 79 AMINO-TERMINAL DOMAIN PROTEIN"/>
    <property type="match status" value="1"/>
</dbReference>
<keyword evidence="1" id="KW-0378">Hydrolase</keyword>
<sequence>MENGSCQLPSIYGTKKIRTYAHCAKETVGRVVASHTLLLLNLDNSTTVDVQVTLNYVGESQRREYHLTAKDGNLRCQTMLLNGNILSVNSAGDIPLLNPINNQLILQLTLQKYDKAKK</sequence>
<comment type="caution">
    <text evidence="1">The sequence shown here is derived from an EMBL/GenBank/DDBJ whole genome shotgun (WGS) entry which is preliminary data.</text>
</comment>
<protein>
    <submittedName>
        <fullName evidence="1">Putative glycosidase</fullName>
        <ecNumber evidence="1">3.2.1.-</ecNumber>
    </submittedName>
</protein>
<organism evidence="1 2">
    <name type="scientific">Medicago truncatula</name>
    <name type="common">Barrel medic</name>
    <name type="synonym">Medicago tribuloides</name>
    <dbReference type="NCBI Taxonomy" id="3880"/>
    <lineage>
        <taxon>Eukaryota</taxon>
        <taxon>Viridiplantae</taxon>
        <taxon>Streptophyta</taxon>
        <taxon>Embryophyta</taxon>
        <taxon>Tracheophyta</taxon>
        <taxon>Spermatophyta</taxon>
        <taxon>Magnoliopsida</taxon>
        <taxon>eudicotyledons</taxon>
        <taxon>Gunneridae</taxon>
        <taxon>Pentapetalae</taxon>
        <taxon>rosids</taxon>
        <taxon>fabids</taxon>
        <taxon>Fabales</taxon>
        <taxon>Fabaceae</taxon>
        <taxon>Papilionoideae</taxon>
        <taxon>50 kb inversion clade</taxon>
        <taxon>NPAAA clade</taxon>
        <taxon>Hologalegina</taxon>
        <taxon>IRL clade</taxon>
        <taxon>Trifolieae</taxon>
        <taxon>Medicago</taxon>
    </lineage>
</organism>
<dbReference type="EC" id="3.2.1.-" evidence="1"/>
<proteinExistence type="predicted"/>